<dbReference type="EMBL" id="JYNZ01000001">
    <property type="protein sequence ID" value="KXK27587.1"/>
    <property type="molecule type" value="Genomic_DNA"/>
</dbReference>
<accession>A0A136M133</accession>
<dbReference type="STRING" id="1617426.TR69_WS6001000031"/>
<dbReference type="AlphaFoldDB" id="A0A136M133"/>
<organism evidence="1 2">
    <name type="scientific">candidate division WS6 bacterium OLB20</name>
    <dbReference type="NCBI Taxonomy" id="1617426"/>
    <lineage>
        <taxon>Bacteria</taxon>
        <taxon>Candidatus Dojkabacteria</taxon>
    </lineage>
</organism>
<comment type="caution">
    <text evidence="1">The sequence shown here is derived from an EMBL/GenBank/DDBJ whole genome shotgun (WGS) entry which is preliminary data.</text>
</comment>
<name>A0A136M133_9BACT</name>
<evidence type="ECO:0000313" key="1">
    <source>
        <dbReference type="EMBL" id="KXK27587.1"/>
    </source>
</evidence>
<protein>
    <submittedName>
        <fullName evidence="1">Uncharacterized protein</fullName>
    </submittedName>
</protein>
<gene>
    <name evidence="1" type="ORF">TR69_WS6001000031</name>
</gene>
<sequence>MLVHSAGASISIRDIEESEYLFHAAAASGTFFVQYQNCR</sequence>
<proteinExistence type="predicted"/>
<reference evidence="1 2" key="1">
    <citation type="submission" date="2015-02" db="EMBL/GenBank/DDBJ databases">
        <title>Improved understanding of the partial-nitritation anammox process through 23 genomes representing the majority of the microbial community.</title>
        <authorList>
            <person name="Speth D.R."/>
            <person name="In T Zandt M."/>
            <person name="Guerrero Cruz S."/>
            <person name="Jetten M.S."/>
            <person name="Dutilh B.E."/>
        </authorList>
    </citation>
    <scope>NUCLEOTIDE SEQUENCE [LARGE SCALE GENOMIC DNA]</scope>
    <source>
        <strain evidence="1">OLB20</strain>
    </source>
</reference>
<evidence type="ECO:0000313" key="2">
    <source>
        <dbReference type="Proteomes" id="UP000070457"/>
    </source>
</evidence>
<dbReference type="Proteomes" id="UP000070457">
    <property type="component" value="Unassembled WGS sequence"/>
</dbReference>